<name>A0ABY1BMI8_9PSED</name>
<protein>
    <recommendedName>
        <fullName evidence="1">diguanylate cyclase</fullName>
        <ecNumber evidence="1">2.7.7.65</ecNumber>
    </recommendedName>
</protein>
<dbReference type="InterPro" id="IPR000160">
    <property type="entry name" value="GGDEF_dom"/>
</dbReference>
<reference evidence="5 6" key="1">
    <citation type="submission" date="2016-10" db="EMBL/GenBank/DDBJ databases">
        <authorList>
            <person name="Varghese N."/>
            <person name="Submissions S."/>
        </authorList>
    </citation>
    <scope>NUCLEOTIDE SEQUENCE [LARGE SCALE GENOMIC DNA]</scope>
    <source>
        <strain evidence="5 6">CIP 109853</strain>
    </source>
</reference>
<dbReference type="EC" id="2.7.7.65" evidence="1"/>
<dbReference type="InterPro" id="IPR050469">
    <property type="entry name" value="Diguanylate_Cyclase"/>
</dbReference>
<feature type="transmembrane region" description="Helical" evidence="3">
    <location>
        <begin position="201"/>
        <end position="224"/>
    </location>
</feature>
<comment type="caution">
    <text evidence="5">The sequence shown here is derived from an EMBL/GenBank/DDBJ whole genome shotgun (WGS) entry which is preliminary data.</text>
</comment>
<evidence type="ECO:0000259" key="4">
    <source>
        <dbReference type="PROSITE" id="PS50887"/>
    </source>
</evidence>
<comment type="catalytic activity">
    <reaction evidence="2">
        <text>2 GTP = 3',3'-c-di-GMP + 2 diphosphate</text>
        <dbReference type="Rhea" id="RHEA:24898"/>
        <dbReference type="ChEBI" id="CHEBI:33019"/>
        <dbReference type="ChEBI" id="CHEBI:37565"/>
        <dbReference type="ChEBI" id="CHEBI:58805"/>
        <dbReference type="EC" id="2.7.7.65"/>
    </reaction>
</comment>
<dbReference type="NCBIfam" id="TIGR00254">
    <property type="entry name" value="GGDEF"/>
    <property type="match status" value="1"/>
</dbReference>
<keyword evidence="6" id="KW-1185">Reference proteome</keyword>
<dbReference type="PROSITE" id="PS50887">
    <property type="entry name" value="GGDEF"/>
    <property type="match status" value="1"/>
</dbReference>
<gene>
    <name evidence="5" type="ORF">SAMN05216600_11726</name>
</gene>
<sequence length="453" mass="52579">MHLMQQWFNKSLQRKIGSLLVVLLAFLFIVIVYSIYKLKLISAEMHEVADVDVPLTEMVSELEMMQLRQHLLIEKFRLEGNQSKALLTPEATFAAQRDALSFLLDKAVRVLNRSLQQHQVRFATETHQQILSSIEHYHKQSDIFEQELQLTLSQGHTAEQRWQQLEDDAARLDQSIISILQQMEKLTLEASRYTDKHESEFMLVNTGLGLCAFFIGLYLSFYILRIFRLRISRIQAEIKTVHQSIEQGEPIASPVFQHPVHQDELTELEHDLKMMVQRLSQEISNREEVEQQLLILATRDKLTGAFNRHKWDEQLRMELSLAERGNTFSIALLDVDFFKKVNDQFGHHVGDKVLQALTECISQRLRKTDSLFRLGGEEFVILLPQQKAEAACQVAETLRQQIEDLNIPELPRFTISFGVTEYHLKDDEDTILKRADQALYKAKNMGRNRVEVG</sequence>
<keyword evidence="3" id="KW-1133">Transmembrane helix</keyword>
<dbReference type="SMART" id="SM00267">
    <property type="entry name" value="GGDEF"/>
    <property type="match status" value="1"/>
</dbReference>
<dbReference type="CDD" id="cd01949">
    <property type="entry name" value="GGDEF"/>
    <property type="match status" value="1"/>
</dbReference>
<dbReference type="InterPro" id="IPR029787">
    <property type="entry name" value="Nucleotide_cyclase"/>
</dbReference>
<evidence type="ECO:0000256" key="1">
    <source>
        <dbReference type="ARBA" id="ARBA00012528"/>
    </source>
</evidence>
<evidence type="ECO:0000256" key="2">
    <source>
        <dbReference type="ARBA" id="ARBA00034247"/>
    </source>
</evidence>
<keyword evidence="3" id="KW-0812">Transmembrane</keyword>
<dbReference type="PANTHER" id="PTHR45138:SF9">
    <property type="entry name" value="DIGUANYLATE CYCLASE DGCM-RELATED"/>
    <property type="match status" value="1"/>
</dbReference>
<organism evidence="5 6">
    <name type="scientific">Pseudomonas cuatrocienegasensis</name>
    <dbReference type="NCBI Taxonomy" id="543360"/>
    <lineage>
        <taxon>Bacteria</taxon>
        <taxon>Pseudomonadati</taxon>
        <taxon>Pseudomonadota</taxon>
        <taxon>Gammaproteobacteria</taxon>
        <taxon>Pseudomonadales</taxon>
        <taxon>Pseudomonadaceae</taxon>
        <taxon>Pseudomonas</taxon>
    </lineage>
</organism>
<dbReference type="PANTHER" id="PTHR45138">
    <property type="entry name" value="REGULATORY COMPONENTS OF SENSORY TRANSDUCTION SYSTEM"/>
    <property type="match status" value="1"/>
</dbReference>
<dbReference type="InterPro" id="IPR043128">
    <property type="entry name" value="Rev_trsase/Diguanyl_cyclase"/>
</dbReference>
<dbReference type="Proteomes" id="UP000198512">
    <property type="component" value="Unassembled WGS sequence"/>
</dbReference>
<dbReference type="SUPFAM" id="SSF55073">
    <property type="entry name" value="Nucleotide cyclase"/>
    <property type="match status" value="1"/>
</dbReference>
<proteinExistence type="predicted"/>
<feature type="transmembrane region" description="Helical" evidence="3">
    <location>
        <begin position="16"/>
        <end position="36"/>
    </location>
</feature>
<dbReference type="EMBL" id="FOFP01000017">
    <property type="protein sequence ID" value="SER19262.1"/>
    <property type="molecule type" value="Genomic_DNA"/>
</dbReference>
<dbReference type="RefSeq" id="WP_208600982.1">
    <property type="nucleotide sequence ID" value="NZ_FOFP01000017.1"/>
</dbReference>
<evidence type="ECO:0000313" key="5">
    <source>
        <dbReference type="EMBL" id="SER19262.1"/>
    </source>
</evidence>
<feature type="domain" description="GGDEF" evidence="4">
    <location>
        <begin position="326"/>
        <end position="453"/>
    </location>
</feature>
<evidence type="ECO:0000313" key="6">
    <source>
        <dbReference type="Proteomes" id="UP000198512"/>
    </source>
</evidence>
<dbReference type="Gene3D" id="3.30.70.270">
    <property type="match status" value="1"/>
</dbReference>
<keyword evidence="3" id="KW-0472">Membrane</keyword>
<accession>A0ABY1BMI8</accession>
<evidence type="ECO:0000256" key="3">
    <source>
        <dbReference type="SAM" id="Phobius"/>
    </source>
</evidence>
<dbReference type="Pfam" id="PF00990">
    <property type="entry name" value="GGDEF"/>
    <property type="match status" value="1"/>
</dbReference>